<proteinExistence type="predicted"/>
<keyword evidence="9 13" id="KW-0472">Membrane</keyword>
<reference evidence="14" key="1">
    <citation type="journal article" date="2014" name="Int. J. Syst. Evol. Microbiol.">
        <title>Complete genome sequence of Corynebacterium casei LMG S-19264T (=DSM 44701T), isolated from a smear-ripened cheese.</title>
        <authorList>
            <consortium name="US DOE Joint Genome Institute (JGI-PGF)"/>
            <person name="Walter F."/>
            <person name="Albersmeier A."/>
            <person name="Kalinowski J."/>
            <person name="Ruckert C."/>
        </authorList>
    </citation>
    <scope>NUCLEOTIDE SEQUENCE</scope>
    <source>
        <strain evidence="14">CGMCC 1.14988</strain>
    </source>
</reference>
<evidence type="ECO:0000256" key="12">
    <source>
        <dbReference type="SAM" id="MobiDB-lite"/>
    </source>
</evidence>
<evidence type="ECO:0000256" key="8">
    <source>
        <dbReference type="ARBA" id="ARBA00023133"/>
    </source>
</evidence>
<feature type="transmembrane region" description="Helical" evidence="13">
    <location>
        <begin position="273"/>
        <end position="293"/>
    </location>
</feature>
<name>A0A8J3EYD7_9ACTN</name>
<dbReference type="EMBL" id="BMHA01000009">
    <property type="protein sequence ID" value="GGI07664.1"/>
    <property type="molecule type" value="Genomic_DNA"/>
</dbReference>
<evidence type="ECO:0000256" key="9">
    <source>
        <dbReference type="ARBA" id="ARBA00023136"/>
    </source>
</evidence>
<evidence type="ECO:0000256" key="7">
    <source>
        <dbReference type="ARBA" id="ARBA00023004"/>
    </source>
</evidence>
<evidence type="ECO:0000256" key="13">
    <source>
        <dbReference type="SAM" id="Phobius"/>
    </source>
</evidence>
<keyword evidence="10" id="KW-1015">Disulfide bond</keyword>
<evidence type="ECO:0000256" key="5">
    <source>
        <dbReference type="ARBA" id="ARBA00022989"/>
    </source>
</evidence>
<feature type="transmembrane region" description="Helical" evidence="13">
    <location>
        <begin position="170"/>
        <end position="192"/>
    </location>
</feature>
<accession>A0A8J3EYD7</accession>
<protein>
    <submittedName>
        <fullName evidence="14">Cytochrome b561</fullName>
    </submittedName>
</protein>
<organism evidence="14 15">
    <name type="scientific">Egicoccus halophilus</name>
    <dbReference type="NCBI Taxonomy" id="1670830"/>
    <lineage>
        <taxon>Bacteria</taxon>
        <taxon>Bacillati</taxon>
        <taxon>Actinomycetota</taxon>
        <taxon>Nitriliruptoria</taxon>
        <taxon>Egicoccales</taxon>
        <taxon>Egicoccaceae</taxon>
        <taxon>Egicoccus</taxon>
    </lineage>
</organism>
<dbReference type="InterPro" id="IPR050450">
    <property type="entry name" value="COX15/CtaA_HemeA_synthase"/>
</dbReference>
<evidence type="ECO:0000313" key="14">
    <source>
        <dbReference type="EMBL" id="GGI07664.1"/>
    </source>
</evidence>
<feature type="transmembrane region" description="Helical" evidence="13">
    <location>
        <begin position="212"/>
        <end position="234"/>
    </location>
</feature>
<keyword evidence="3 13" id="KW-0812">Transmembrane</keyword>
<keyword evidence="8" id="KW-0350">Heme biosynthesis</keyword>
<keyword evidence="15" id="KW-1185">Reference proteome</keyword>
<comment type="caution">
    <text evidence="14">The sequence shown here is derived from an EMBL/GenBank/DDBJ whole genome shotgun (WGS) entry which is preliminary data.</text>
</comment>
<evidence type="ECO:0000256" key="2">
    <source>
        <dbReference type="ARBA" id="ARBA00022475"/>
    </source>
</evidence>
<feature type="region of interest" description="Disordered" evidence="12">
    <location>
        <begin position="302"/>
        <end position="322"/>
    </location>
</feature>
<dbReference type="RefSeq" id="WP_165404184.1">
    <property type="nucleotide sequence ID" value="NZ_BMHA01000009.1"/>
</dbReference>
<evidence type="ECO:0000256" key="11">
    <source>
        <dbReference type="ARBA" id="ARBA00023444"/>
    </source>
</evidence>
<keyword evidence="5 13" id="KW-1133">Transmembrane helix</keyword>
<evidence type="ECO:0000256" key="1">
    <source>
        <dbReference type="ARBA" id="ARBA00004141"/>
    </source>
</evidence>
<dbReference type="InterPro" id="IPR003780">
    <property type="entry name" value="COX15/CtaA_fam"/>
</dbReference>
<dbReference type="PANTHER" id="PTHR35457">
    <property type="entry name" value="HEME A SYNTHASE"/>
    <property type="match status" value="1"/>
</dbReference>
<evidence type="ECO:0000256" key="4">
    <source>
        <dbReference type="ARBA" id="ARBA00022723"/>
    </source>
</evidence>
<keyword evidence="6" id="KW-0560">Oxidoreductase</keyword>
<keyword evidence="2" id="KW-1003">Cell membrane</keyword>
<feature type="transmembrane region" description="Helical" evidence="13">
    <location>
        <begin position="12"/>
        <end position="34"/>
    </location>
</feature>
<evidence type="ECO:0000256" key="6">
    <source>
        <dbReference type="ARBA" id="ARBA00023002"/>
    </source>
</evidence>
<evidence type="ECO:0000256" key="3">
    <source>
        <dbReference type="ARBA" id="ARBA00022692"/>
    </source>
</evidence>
<dbReference type="Pfam" id="PF02628">
    <property type="entry name" value="COX15-CtaA"/>
    <property type="match status" value="1"/>
</dbReference>
<dbReference type="GO" id="GO:0006784">
    <property type="term" value="P:heme A biosynthetic process"/>
    <property type="evidence" value="ECO:0007669"/>
    <property type="project" value="InterPro"/>
</dbReference>
<gene>
    <name evidence="14" type="ORF">GCM10011354_25220</name>
</gene>
<evidence type="ECO:0000313" key="15">
    <source>
        <dbReference type="Proteomes" id="UP000650511"/>
    </source>
</evidence>
<dbReference type="Proteomes" id="UP000650511">
    <property type="component" value="Unassembled WGS sequence"/>
</dbReference>
<feature type="transmembrane region" description="Helical" evidence="13">
    <location>
        <begin position="246"/>
        <end position="267"/>
    </location>
</feature>
<dbReference type="PANTHER" id="PTHR35457:SF1">
    <property type="entry name" value="HEME A SYNTHASE"/>
    <property type="match status" value="1"/>
</dbReference>
<dbReference type="GO" id="GO:0016491">
    <property type="term" value="F:oxidoreductase activity"/>
    <property type="evidence" value="ECO:0007669"/>
    <property type="project" value="UniProtKB-KW"/>
</dbReference>
<evidence type="ECO:0000256" key="10">
    <source>
        <dbReference type="ARBA" id="ARBA00023157"/>
    </source>
</evidence>
<feature type="transmembrane region" description="Helical" evidence="13">
    <location>
        <begin position="130"/>
        <end position="149"/>
    </location>
</feature>
<dbReference type="AlphaFoldDB" id="A0A8J3EYD7"/>
<sequence>MATSPAPASLRLLRRFTLAALVTNIGIVFTGGVVRVTGSGLGCPTWPACDGRQLVPTPGGDHAGWQTAIEFGNRLLTFVVLAAAIAVFVQLRRTGPHPRPIRLLGWALPLGVLAQAVMGGITVLLRLTPWTVAAHFLLSMVLIAVAVALHEYVRPPARDPADRVPASSGIRWATTVLLVVAAVVLVLGTIVTGAGPHAGDPEVPRLGVDIRFVAIAHADAVWLLLGLTVALVAVTWRSGPPRLRSMLRVLLGLELLQGTIGYTQYALGIPEGLVSLHILGAALVWAAAVSCWARARPLPDLPGDPADTEASRPPLARDVSTA</sequence>
<reference evidence="14" key="2">
    <citation type="submission" date="2020-09" db="EMBL/GenBank/DDBJ databases">
        <authorList>
            <person name="Sun Q."/>
            <person name="Zhou Y."/>
        </authorList>
    </citation>
    <scope>NUCLEOTIDE SEQUENCE</scope>
    <source>
        <strain evidence="14">CGMCC 1.14988</strain>
    </source>
</reference>
<feature type="transmembrane region" description="Helical" evidence="13">
    <location>
        <begin position="103"/>
        <end position="124"/>
    </location>
</feature>
<feature type="transmembrane region" description="Helical" evidence="13">
    <location>
        <begin position="71"/>
        <end position="91"/>
    </location>
</feature>
<dbReference type="GO" id="GO:0046872">
    <property type="term" value="F:metal ion binding"/>
    <property type="evidence" value="ECO:0007669"/>
    <property type="project" value="UniProtKB-KW"/>
</dbReference>
<comment type="pathway">
    <text evidence="11">Porphyrin-containing compound metabolism.</text>
</comment>
<keyword evidence="4" id="KW-0479">Metal-binding</keyword>
<keyword evidence="7" id="KW-0408">Iron</keyword>
<comment type="subcellular location">
    <subcellularLocation>
        <location evidence="1">Membrane</location>
        <topology evidence="1">Multi-pass membrane protein</topology>
    </subcellularLocation>
</comment>
<dbReference type="GO" id="GO:0016020">
    <property type="term" value="C:membrane"/>
    <property type="evidence" value="ECO:0007669"/>
    <property type="project" value="UniProtKB-SubCell"/>
</dbReference>